<dbReference type="Proteomes" id="UP000294616">
    <property type="component" value="Unassembled WGS sequence"/>
</dbReference>
<gene>
    <name evidence="12" type="ORF">C8N28_2334</name>
</gene>
<accession>A0A4R1LPD4</accession>
<evidence type="ECO:0000256" key="2">
    <source>
        <dbReference type="ARBA" id="ARBA00022448"/>
    </source>
</evidence>
<dbReference type="Pfam" id="PF13715">
    <property type="entry name" value="CarbopepD_reg_2"/>
    <property type="match status" value="1"/>
</dbReference>
<organism evidence="12 13">
    <name type="scientific">Albibacterium bauzanense</name>
    <dbReference type="NCBI Taxonomy" id="653929"/>
    <lineage>
        <taxon>Bacteria</taxon>
        <taxon>Pseudomonadati</taxon>
        <taxon>Bacteroidota</taxon>
        <taxon>Sphingobacteriia</taxon>
        <taxon>Sphingobacteriales</taxon>
        <taxon>Sphingobacteriaceae</taxon>
        <taxon>Albibacterium</taxon>
    </lineage>
</organism>
<dbReference type="InterPro" id="IPR037066">
    <property type="entry name" value="Plug_dom_sf"/>
</dbReference>
<keyword evidence="6 8" id="KW-0472">Membrane</keyword>
<keyword evidence="13" id="KW-1185">Reference proteome</keyword>
<dbReference type="Pfam" id="PF07715">
    <property type="entry name" value="Plug"/>
    <property type="match status" value="1"/>
</dbReference>
<evidence type="ECO:0000256" key="3">
    <source>
        <dbReference type="ARBA" id="ARBA00022452"/>
    </source>
</evidence>
<dbReference type="InterPro" id="IPR023997">
    <property type="entry name" value="TonB-dep_OMP_SusC/RagA_CS"/>
</dbReference>
<keyword evidence="7 8" id="KW-0998">Cell outer membrane</keyword>
<dbReference type="Gene3D" id="2.40.170.20">
    <property type="entry name" value="TonB-dependent receptor, beta-barrel domain"/>
    <property type="match status" value="1"/>
</dbReference>
<feature type="domain" description="TonB-dependent receptor plug" evidence="11">
    <location>
        <begin position="233"/>
        <end position="338"/>
    </location>
</feature>
<dbReference type="EMBL" id="SMGO01000003">
    <property type="protein sequence ID" value="TCK80592.1"/>
    <property type="molecule type" value="Genomic_DNA"/>
</dbReference>
<dbReference type="RefSeq" id="WP_132225081.1">
    <property type="nucleotide sequence ID" value="NZ_SMGO01000003.1"/>
</dbReference>
<keyword evidence="3 8" id="KW-1134">Transmembrane beta strand</keyword>
<keyword evidence="2 8" id="KW-0813">Transport</keyword>
<dbReference type="Gene3D" id="2.60.40.1120">
    <property type="entry name" value="Carboxypeptidase-like, regulatory domain"/>
    <property type="match status" value="1"/>
</dbReference>
<reference evidence="12 13" key="1">
    <citation type="submission" date="2019-03" db="EMBL/GenBank/DDBJ databases">
        <title>Genomic Encyclopedia of Archaeal and Bacterial Type Strains, Phase II (KMG-II): from individual species to whole genera.</title>
        <authorList>
            <person name="Goeker M."/>
        </authorList>
    </citation>
    <scope>NUCLEOTIDE SEQUENCE [LARGE SCALE GENOMIC DNA]</scope>
    <source>
        <strain evidence="12 13">DSM 22554</strain>
    </source>
</reference>
<comment type="subcellular location">
    <subcellularLocation>
        <location evidence="1 8">Cell outer membrane</location>
        <topology evidence="1 8">Multi-pass membrane protein</topology>
    </subcellularLocation>
</comment>
<comment type="similarity">
    <text evidence="8 9">Belongs to the TonB-dependent receptor family.</text>
</comment>
<protein>
    <submittedName>
        <fullName evidence="12">Iron complex outermembrane receptor protein</fullName>
    </submittedName>
</protein>
<dbReference type="Pfam" id="PF00593">
    <property type="entry name" value="TonB_dep_Rec_b-barrel"/>
    <property type="match status" value="1"/>
</dbReference>
<evidence type="ECO:0000256" key="7">
    <source>
        <dbReference type="ARBA" id="ARBA00023237"/>
    </source>
</evidence>
<sequence length="1102" mass="121458">MEYFLFDKKPEDSSGFPTTNRIILIMKMTLFLLLILVTGVRAESMAQKVTLSFKNAKIEQVFSEITKQTGYRFLYSNEVLKRASSVNIVVRNVDVDDALNRLTEDKQMRYKLIAGTVTVDVIRGSSDFPAQSVLIAQQDVPVSGVIIDSDGNPLQGASISLKGRREIGTTTDAQGRFSLNIPSLNESLIVSYIGYLEQEVPLDGKNSINVVLEEAESELDEVVVVGYGTQKRHEITGSVTSVSPDEFNGGVVSSPSQLLVGKVAGLVINRPGGDPTAGSTIQLRGPSSLTASSEPLYVIDGVPGASIDLLAPEDIASIDILKDASSAAIYGSRAANGVILITTKKGRSGKAVLNYSGYTAFESISKGVEVLSPGAYRKFVADNNLVVNGLENGFNTDWQDEIFRKTVSQSHSLSLRGGGESSTYNASLTYFNNPGIVKNNDYERMVGRLALTQDLFNDRVKFGLTLSTSINNSNHIDYGVFANSALYLPISPITSNDPQYNMYGGYYQLVGVGGSNPVAMLNQRHQDRQRNVFLGNTSLDVKILPDLNLNLSGTLQREDYDRNYYMERGDVSVQANGMGYAERSSIKNTDNTFESVLNYSKILNDDHDFKALLGYSYQQVIINDGISGRQNTFSSDAIGSGNLSFGQGDATLHYRDFPEKAKSQLVSYFGRINYSFKGKYILSGTLRRDGSSKFGINNRWAMFPSAGAAWRVSEENFLRDHDWINNLSVRAGFGVSGNQNIPPYRSMTLYGPQDSQFLYNGEWTNSYSVIQNPNPDLKWESTQMFNIGLDFEIFRGVLGGTIEYYSKETNDLLYTYDVPTPPYQYNRLLANGASMTNKGIEVALNAKIINKEDFKWNSSANFASNKNRIGSLSSNIGNLNVTQRLEGGVGLSGWTGQYVHLVKPGLAVGTFNTVKYLGFDSDLQKTIYENSNGEIVTSDKLITPNDYQVMGNALPKFTFGWSNSFQYKRFDLNIFIRGVYGNKIFNATRANLSRLDQIGTYNVLEIAADEGIFETPVASSRWLENGSFLRLDNATLGYNFDMTGIKGFSTARIYVTAQNLFTITEYTGVDPEVSLGGLSPGIDNQNYYPKTRSYTLGVNLSF</sequence>
<keyword evidence="12" id="KW-0675">Receptor</keyword>
<evidence type="ECO:0000256" key="6">
    <source>
        <dbReference type="ARBA" id="ARBA00023136"/>
    </source>
</evidence>
<evidence type="ECO:0000256" key="9">
    <source>
        <dbReference type="RuleBase" id="RU003357"/>
    </source>
</evidence>
<evidence type="ECO:0000256" key="4">
    <source>
        <dbReference type="ARBA" id="ARBA00022692"/>
    </source>
</evidence>
<evidence type="ECO:0000313" key="12">
    <source>
        <dbReference type="EMBL" id="TCK80592.1"/>
    </source>
</evidence>
<dbReference type="FunFam" id="2.170.130.10:FF:000008">
    <property type="entry name" value="SusC/RagA family TonB-linked outer membrane protein"/>
    <property type="match status" value="1"/>
</dbReference>
<dbReference type="InterPro" id="IPR039426">
    <property type="entry name" value="TonB-dep_rcpt-like"/>
</dbReference>
<dbReference type="InterPro" id="IPR000531">
    <property type="entry name" value="Beta-barrel_TonB"/>
</dbReference>
<name>A0A4R1LPD4_9SPHI</name>
<keyword evidence="4 8" id="KW-0812">Transmembrane</keyword>
<dbReference type="InterPro" id="IPR012910">
    <property type="entry name" value="Plug_dom"/>
</dbReference>
<dbReference type="InterPro" id="IPR023996">
    <property type="entry name" value="TonB-dep_OMP_SusC/RagA"/>
</dbReference>
<dbReference type="SUPFAM" id="SSF49464">
    <property type="entry name" value="Carboxypeptidase regulatory domain-like"/>
    <property type="match status" value="1"/>
</dbReference>
<keyword evidence="5 9" id="KW-0798">TonB box</keyword>
<dbReference type="Gene3D" id="2.170.130.10">
    <property type="entry name" value="TonB-dependent receptor, plug domain"/>
    <property type="match status" value="1"/>
</dbReference>
<proteinExistence type="inferred from homology"/>
<evidence type="ECO:0000256" key="8">
    <source>
        <dbReference type="PROSITE-ProRule" id="PRU01360"/>
    </source>
</evidence>
<evidence type="ECO:0000256" key="5">
    <source>
        <dbReference type="ARBA" id="ARBA00023077"/>
    </source>
</evidence>
<dbReference type="NCBIfam" id="TIGR04057">
    <property type="entry name" value="SusC_RagA_signa"/>
    <property type="match status" value="1"/>
</dbReference>
<dbReference type="InterPro" id="IPR036942">
    <property type="entry name" value="Beta-barrel_TonB_sf"/>
</dbReference>
<evidence type="ECO:0000259" key="11">
    <source>
        <dbReference type="Pfam" id="PF07715"/>
    </source>
</evidence>
<dbReference type="PROSITE" id="PS52016">
    <property type="entry name" value="TONB_DEPENDENT_REC_3"/>
    <property type="match status" value="1"/>
</dbReference>
<evidence type="ECO:0000259" key="10">
    <source>
        <dbReference type="Pfam" id="PF00593"/>
    </source>
</evidence>
<evidence type="ECO:0000256" key="1">
    <source>
        <dbReference type="ARBA" id="ARBA00004571"/>
    </source>
</evidence>
<evidence type="ECO:0000313" key="13">
    <source>
        <dbReference type="Proteomes" id="UP000294616"/>
    </source>
</evidence>
<dbReference type="GO" id="GO:0009279">
    <property type="term" value="C:cell outer membrane"/>
    <property type="evidence" value="ECO:0007669"/>
    <property type="project" value="UniProtKB-SubCell"/>
</dbReference>
<feature type="domain" description="TonB-dependent receptor-like beta-barrel" evidence="10">
    <location>
        <begin position="513"/>
        <end position="1060"/>
    </location>
</feature>
<comment type="caution">
    <text evidence="12">The sequence shown here is derived from an EMBL/GenBank/DDBJ whole genome shotgun (WGS) entry which is preliminary data.</text>
</comment>
<dbReference type="AlphaFoldDB" id="A0A4R1LPD4"/>
<dbReference type="InterPro" id="IPR008969">
    <property type="entry name" value="CarboxyPept-like_regulatory"/>
</dbReference>
<dbReference type="NCBIfam" id="TIGR04056">
    <property type="entry name" value="OMP_RagA_SusC"/>
    <property type="match status" value="1"/>
</dbReference>
<dbReference type="OrthoDB" id="9768177at2"/>
<dbReference type="SUPFAM" id="SSF56935">
    <property type="entry name" value="Porins"/>
    <property type="match status" value="1"/>
</dbReference>